<keyword evidence="3" id="KW-0378">Hydrolase</keyword>
<keyword evidence="3" id="KW-0645">Protease</keyword>
<feature type="domain" description="CAAX prenyl protease 2/Lysostaphin resistance protein A-like" evidence="2">
    <location>
        <begin position="116"/>
        <end position="202"/>
    </location>
</feature>
<sequence length="256" mass="27044">MTGAWARTVLVLAGSLAIYVATALLGTVLTGDAIAGAAISNLAVFILALALRWRRTGTPLAPPPQFRARSISFWAAAAFGLVVCWLLGQTAAALAYDTFGSPAFDAANAAKAAGPIWLLLLTSLFLAPLGEESLIRGIAYPVLRRHWPPLASAFVTSMVFALLHGNLVQIALTIPLGMVLAAVYEATERLWPVIIMHVIFNMTSTFVPRSFIEGISRPAVVVALIVATGLVLFALSPARYRAEGLEVEKSTGHPAG</sequence>
<name>A0A3N2BLA3_9MICO</name>
<accession>A0A3N2BLA3</accession>
<organism evidence="3 4">
    <name type="scientific">Plantibacter flavus</name>
    <dbReference type="NCBI Taxonomy" id="150123"/>
    <lineage>
        <taxon>Bacteria</taxon>
        <taxon>Bacillati</taxon>
        <taxon>Actinomycetota</taxon>
        <taxon>Actinomycetes</taxon>
        <taxon>Micrococcales</taxon>
        <taxon>Microbacteriaceae</taxon>
        <taxon>Plantibacter</taxon>
    </lineage>
</organism>
<keyword evidence="4" id="KW-1185">Reference proteome</keyword>
<evidence type="ECO:0000313" key="4">
    <source>
        <dbReference type="Proteomes" id="UP000266915"/>
    </source>
</evidence>
<dbReference type="AlphaFoldDB" id="A0A3N2BLA3"/>
<feature type="transmembrane region" description="Helical" evidence="1">
    <location>
        <begin position="71"/>
        <end position="92"/>
    </location>
</feature>
<dbReference type="RefSeq" id="WP_159453460.1">
    <property type="nucleotide sequence ID" value="NZ_FXAP01000007.1"/>
</dbReference>
<evidence type="ECO:0000256" key="1">
    <source>
        <dbReference type="SAM" id="Phobius"/>
    </source>
</evidence>
<feature type="transmembrane region" description="Helical" evidence="1">
    <location>
        <begin position="33"/>
        <end position="51"/>
    </location>
</feature>
<dbReference type="PANTHER" id="PTHR36435:SF1">
    <property type="entry name" value="CAAX AMINO TERMINAL PROTEASE FAMILY PROTEIN"/>
    <property type="match status" value="1"/>
</dbReference>
<keyword evidence="1" id="KW-1133">Transmembrane helix</keyword>
<feature type="transmembrane region" description="Helical" evidence="1">
    <location>
        <begin position="219"/>
        <end position="240"/>
    </location>
</feature>
<proteinExistence type="predicted"/>
<dbReference type="InterPro" id="IPR003675">
    <property type="entry name" value="Rce1/LyrA-like_dom"/>
</dbReference>
<keyword evidence="1" id="KW-0472">Membrane</keyword>
<evidence type="ECO:0000259" key="2">
    <source>
        <dbReference type="Pfam" id="PF02517"/>
    </source>
</evidence>
<dbReference type="EMBL" id="RKHL01000002">
    <property type="protein sequence ID" value="ROR76045.1"/>
    <property type="molecule type" value="Genomic_DNA"/>
</dbReference>
<dbReference type="GO" id="GO:0006508">
    <property type="term" value="P:proteolysis"/>
    <property type="evidence" value="ECO:0007669"/>
    <property type="project" value="UniProtKB-KW"/>
</dbReference>
<dbReference type="PANTHER" id="PTHR36435">
    <property type="entry name" value="SLR1288 PROTEIN"/>
    <property type="match status" value="1"/>
</dbReference>
<dbReference type="InterPro" id="IPR052710">
    <property type="entry name" value="CAAX_protease"/>
</dbReference>
<feature type="transmembrane region" description="Helical" evidence="1">
    <location>
        <begin position="190"/>
        <end position="207"/>
    </location>
</feature>
<dbReference type="Pfam" id="PF02517">
    <property type="entry name" value="Rce1-like"/>
    <property type="match status" value="1"/>
</dbReference>
<feature type="transmembrane region" description="Helical" evidence="1">
    <location>
        <begin position="151"/>
        <end position="184"/>
    </location>
</feature>
<gene>
    <name evidence="3" type="ORF">EDD42_3998</name>
</gene>
<dbReference type="GO" id="GO:0004175">
    <property type="term" value="F:endopeptidase activity"/>
    <property type="evidence" value="ECO:0007669"/>
    <property type="project" value="UniProtKB-ARBA"/>
</dbReference>
<evidence type="ECO:0000313" key="3">
    <source>
        <dbReference type="EMBL" id="ROR76045.1"/>
    </source>
</evidence>
<comment type="caution">
    <text evidence="3">The sequence shown here is derived from an EMBL/GenBank/DDBJ whole genome shotgun (WGS) entry which is preliminary data.</text>
</comment>
<reference evidence="3 4" key="1">
    <citation type="submission" date="2018-11" db="EMBL/GenBank/DDBJ databases">
        <title>Sequencing the genomes of 1000 actinobacteria strains.</title>
        <authorList>
            <person name="Klenk H.-P."/>
        </authorList>
    </citation>
    <scope>NUCLEOTIDE SEQUENCE [LARGE SCALE GENOMIC DNA]</scope>
    <source>
        <strain evidence="3 4">DSM 14012</strain>
    </source>
</reference>
<dbReference type="GO" id="GO:0080120">
    <property type="term" value="P:CAAX-box protein maturation"/>
    <property type="evidence" value="ECO:0007669"/>
    <property type="project" value="UniProtKB-ARBA"/>
</dbReference>
<feature type="transmembrane region" description="Helical" evidence="1">
    <location>
        <begin position="112"/>
        <end position="130"/>
    </location>
</feature>
<keyword evidence="1" id="KW-0812">Transmembrane</keyword>
<dbReference type="Proteomes" id="UP000266915">
    <property type="component" value="Unassembled WGS sequence"/>
</dbReference>
<protein>
    <submittedName>
        <fullName evidence="3">Membrane protease YdiL (CAAX protease family)</fullName>
    </submittedName>
</protein>